<evidence type="ECO:0000256" key="10">
    <source>
        <dbReference type="ARBA" id="ARBA00022723"/>
    </source>
</evidence>
<comment type="similarity">
    <text evidence="5 22">Belongs to the folylpolyglutamate synthase family.</text>
</comment>
<evidence type="ECO:0000259" key="23">
    <source>
        <dbReference type="Pfam" id="PF02875"/>
    </source>
</evidence>
<evidence type="ECO:0000256" key="20">
    <source>
        <dbReference type="ARBA" id="ARBA00049035"/>
    </source>
</evidence>
<comment type="catalytic activity">
    <reaction evidence="21">
        <text>7,8-dihydropteroate + L-glutamate + ATP = 7,8-dihydrofolate + ADP + phosphate + H(+)</text>
        <dbReference type="Rhea" id="RHEA:23584"/>
        <dbReference type="ChEBI" id="CHEBI:15378"/>
        <dbReference type="ChEBI" id="CHEBI:17839"/>
        <dbReference type="ChEBI" id="CHEBI:29985"/>
        <dbReference type="ChEBI" id="CHEBI:30616"/>
        <dbReference type="ChEBI" id="CHEBI:43474"/>
        <dbReference type="ChEBI" id="CHEBI:57451"/>
        <dbReference type="ChEBI" id="CHEBI:456216"/>
        <dbReference type="EC" id="6.3.2.12"/>
    </reaction>
</comment>
<evidence type="ECO:0000256" key="22">
    <source>
        <dbReference type="PIRNR" id="PIRNR001563"/>
    </source>
</evidence>
<dbReference type="PANTHER" id="PTHR11136:SF0">
    <property type="entry name" value="DIHYDROFOLATE SYNTHETASE-RELATED"/>
    <property type="match status" value="1"/>
</dbReference>
<comment type="catalytic activity">
    <reaction evidence="18">
        <text>(6S)-5,6,7,8-tetrahydrofolyl-(gamma-L-Glu)(n) + L-glutamate + ATP = (6S)-5,6,7,8-tetrahydrofolyl-(gamma-L-Glu)(n+1) + ADP + phosphate + H(+)</text>
        <dbReference type="Rhea" id="RHEA:10580"/>
        <dbReference type="Rhea" id="RHEA-COMP:14738"/>
        <dbReference type="Rhea" id="RHEA-COMP:14740"/>
        <dbReference type="ChEBI" id="CHEBI:15378"/>
        <dbReference type="ChEBI" id="CHEBI:29985"/>
        <dbReference type="ChEBI" id="CHEBI:30616"/>
        <dbReference type="ChEBI" id="CHEBI:43474"/>
        <dbReference type="ChEBI" id="CHEBI:141005"/>
        <dbReference type="ChEBI" id="CHEBI:456216"/>
        <dbReference type="EC" id="6.3.2.17"/>
    </reaction>
</comment>
<comment type="pathway">
    <text evidence="4">Cofactor biosynthesis; tetrahydrofolylpolyglutamate biosynthesis.</text>
</comment>
<comment type="catalytic activity">
    <reaction evidence="20">
        <text>(6R)-5,10-methylenetetrahydrofolyl-(gamma-L-Glu)(n) + L-glutamate + ATP = (6R)-5,10-methylenetetrahydrofolyl-(gamma-L-Glu)(n+1) + ADP + phosphate + H(+)</text>
        <dbReference type="Rhea" id="RHEA:51912"/>
        <dbReference type="Rhea" id="RHEA-COMP:13257"/>
        <dbReference type="Rhea" id="RHEA-COMP:13258"/>
        <dbReference type="ChEBI" id="CHEBI:15378"/>
        <dbReference type="ChEBI" id="CHEBI:29985"/>
        <dbReference type="ChEBI" id="CHEBI:30616"/>
        <dbReference type="ChEBI" id="CHEBI:43474"/>
        <dbReference type="ChEBI" id="CHEBI:136572"/>
        <dbReference type="ChEBI" id="CHEBI:456216"/>
        <dbReference type="EC" id="6.3.2.17"/>
    </reaction>
</comment>
<dbReference type="Pfam" id="PF02875">
    <property type="entry name" value="Mur_ligase_C"/>
    <property type="match status" value="1"/>
</dbReference>
<dbReference type="GO" id="GO:0046656">
    <property type="term" value="P:folic acid biosynthetic process"/>
    <property type="evidence" value="ECO:0007669"/>
    <property type="project" value="UniProtKB-KW"/>
</dbReference>
<dbReference type="EMBL" id="FNRF01000004">
    <property type="protein sequence ID" value="SEA73324.1"/>
    <property type="molecule type" value="Genomic_DNA"/>
</dbReference>
<dbReference type="GO" id="GO:0008841">
    <property type="term" value="F:dihydrofolate synthase activity"/>
    <property type="evidence" value="ECO:0007669"/>
    <property type="project" value="UniProtKB-EC"/>
</dbReference>
<dbReference type="InterPro" id="IPR001645">
    <property type="entry name" value="Folylpolyglutamate_synth"/>
</dbReference>
<dbReference type="OrthoDB" id="9809356at2"/>
<feature type="domain" description="Mur ligase C-terminal" evidence="23">
    <location>
        <begin position="308"/>
        <end position="425"/>
    </location>
</feature>
<dbReference type="PANTHER" id="PTHR11136">
    <property type="entry name" value="FOLYLPOLYGLUTAMATE SYNTHASE-RELATED"/>
    <property type="match status" value="1"/>
</dbReference>
<dbReference type="PROSITE" id="PS01012">
    <property type="entry name" value="FOLYLPOLYGLU_SYNT_2"/>
    <property type="match status" value="1"/>
</dbReference>
<keyword evidence="9 22" id="KW-0436">Ligase</keyword>
<comment type="function">
    <text evidence="2">Functions in two distinct reactions of the de novo folate biosynthetic pathway. Catalyzes the addition of a glutamate residue to dihydropteroate (7,8-dihydropteroate or H2Pte) to form dihydrofolate (7,8-dihydrofolate monoglutamate or H2Pte-Glu). Also catalyzes successive additions of L-glutamate to tetrahydrofolate or 10-formyltetrahydrofolate or 5,10-methylenetetrahydrofolate, leading to folylpolyglutamate derivatives.</text>
</comment>
<evidence type="ECO:0000256" key="11">
    <source>
        <dbReference type="ARBA" id="ARBA00022741"/>
    </source>
</evidence>
<evidence type="ECO:0000256" key="12">
    <source>
        <dbReference type="ARBA" id="ARBA00022840"/>
    </source>
</evidence>
<dbReference type="RefSeq" id="WP_074761713.1">
    <property type="nucleotide sequence ID" value="NZ_FNRF01000004.1"/>
</dbReference>
<evidence type="ECO:0000256" key="14">
    <source>
        <dbReference type="ARBA" id="ARBA00022909"/>
    </source>
</evidence>
<evidence type="ECO:0000256" key="8">
    <source>
        <dbReference type="ARBA" id="ARBA00019357"/>
    </source>
</evidence>
<dbReference type="GO" id="GO:0005737">
    <property type="term" value="C:cytoplasm"/>
    <property type="evidence" value="ECO:0007669"/>
    <property type="project" value="TreeGrafter"/>
</dbReference>
<feature type="domain" description="Mur ligase central" evidence="24">
    <location>
        <begin position="51"/>
        <end position="260"/>
    </location>
</feature>
<keyword evidence="11 22" id="KW-0547">Nucleotide-binding</keyword>
<evidence type="ECO:0000256" key="17">
    <source>
        <dbReference type="ARBA" id="ARBA00032510"/>
    </source>
</evidence>
<evidence type="ECO:0000256" key="3">
    <source>
        <dbReference type="ARBA" id="ARBA00004799"/>
    </source>
</evidence>
<evidence type="ECO:0000256" key="16">
    <source>
        <dbReference type="ARBA" id="ARBA00030592"/>
    </source>
</evidence>
<dbReference type="EC" id="6.3.2.17" evidence="7"/>
<organism evidence="25 26">
    <name type="scientific">Xylanibacter ruminicola</name>
    <name type="common">Prevotella ruminicola</name>
    <dbReference type="NCBI Taxonomy" id="839"/>
    <lineage>
        <taxon>Bacteria</taxon>
        <taxon>Pseudomonadati</taxon>
        <taxon>Bacteroidota</taxon>
        <taxon>Bacteroidia</taxon>
        <taxon>Bacteroidales</taxon>
        <taxon>Prevotellaceae</taxon>
        <taxon>Xylanibacter</taxon>
    </lineage>
</organism>
<evidence type="ECO:0000256" key="15">
    <source>
        <dbReference type="ARBA" id="ARBA00030048"/>
    </source>
</evidence>
<comment type="catalytic activity">
    <reaction evidence="19">
        <text>10-formyltetrahydrofolyl-(gamma-L-Glu)(n) + L-glutamate + ATP = 10-formyltetrahydrofolyl-(gamma-L-Glu)(n+1) + ADP + phosphate + H(+)</text>
        <dbReference type="Rhea" id="RHEA:51904"/>
        <dbReference type="Rhea" id="RHEA-COMP:13088"/>
        <dbReference type="Rhea" id="RHEA-COMP:14300"/>
        <dbReference type="ChEBI" id="CHEBI:15378"/>
        <dbReference type="ChEBI" id="CHEBI:29985"/>
        <dbReference type="ChEBI" id="CHEBI:30616"/>
        <dbReference type="ChEBI" id="CHEBI:43474"/>
        <dbReference type="ChEBI" id="CHEBI:134413"/>
        <dbReference type="ChEBI" id="CHEBI:456216"/>
        <dbReference type="EC" id="6.3.2.17"/>
    </reaction>
</comment>
<keyword evidence="14" id="KW-0289">Folate biosynthesis</keyword>
<evidence type="ECO:0000256" key="13">
    <source>
        <dbReference type="ARBA" id="ARBA00022842"/>
    </source>
</evidence>
<evidence type="ECO:0000256" key="21">
    <source>
        <dbReference type="ARBA" id="ARBA00049161"/>
    </source>
</evidence>
<reference evidence="25 26" key="1">
    <citation type="submission" date="2016-10" db="EMBL/GenBank/DDBJ databases">
        <authorList>
            <person name="de Groot N.N."/>
        </authorList>
    </citation>
    <scope>NUCLEOTIDE SEQUENCE [LARGE SCALE GENOMIC DNA]</scope>
    <source>
        <strain evidence="25 26">D31d</strain>
    </source>
</reference>
<keyword evidence="12 22" id="KW-0067">ATP-binding</keyword>
<dbReference type="InterPro" id="IPR004101">
    <property type="entry name" value="Mur_ligase_C"/>
</dbReference>
<evidence type="ECO:0000256" key="5">
    <source>
        <dbReference type="ARBA" id="ARBA00008276"/>
    </source>
</evidence>
<evidence type="ECO:0000256" key="6">
    <source>
        <dbReference type="ARBA" id="ARBA00013023"/>
    </source>
</evidence>
<dbReference type="InterPro" id="IPR036615">
    <property type="entry name" value="Mur_ligase_C_dom_sf"/>
</dbReference>
<evidence type="ECO:0000256" key="19">
    <source>
        <dbReference type="ARBA" id="ARBA00047808"/>
    </source>
</evidence>
<keyword evidence="10" id="KW-0479">Metal-binding</keyword>
<dbReference type="NCBIfam" id="TIGR01499">
    <property type="entry name" value="folC"/>
    <property type="match status" value="1"/>
</dbReference>
<dbReference type="Proteomes" id="UP000182257">
    <property type="component" value="Unassembled WGS sequence"/>
</dbReference>
<evidence type="ECO:0000256" key="2">
    <source>
        <dbReference type="ARBA" id="ARBA00002714"/>
    </source>
</evidence>
<evidence type="ECO:0000256" key="7">
    <source>
        <dbReference type="ARBA" id="ARBA00013025"/>
    </source>
</evidence>
<evidence type="ECO:0000256" key="4">
    <source>
        <dbReference type="ARBA" id="ARBA00005150"/>
    </source>
</evidence>
<protein>
    <recommendedName>
        <fullName evidence="8">Dihydrofolate synthase/folylpolyglutamate synthase</fullName>
        <ecNumber evidence="6">6.3.2.12</ecNumber>
        <ecNumber evidence="7">6.3.2.17</ecNumber>
    </recommendedName>
    <alternativeName>
        <fullName evidence="17">Folylpoly-gamma-glutamate synthetase-dihydrofolate synthetase</fullName>
    </alternativeName>
    <alternativeName>
        <fullName evidence="15">Folylpolyglutamate synthetase</fullName>
    </alternativeName>
    <alternativeName>
        <fullName evidence="16">Tetrahydrofolylpolyglutamate synthase</fullName>
    </alternativeName>
</protein>
<evidence type="ECO:0000256" key="1">
    <source>
        <dbReference type="ARBA" id="ARBA00001946"/>
    </source>
</evidence>
<dbReference type="FunFam" id="3.40.1190.10:FF:000011">
    <property type="entry name" value="Folylpolyglutamate synthase/dihydrofolate synthase"/>
    <property type="match status" value="1"/>
</dbReference>
<sequence length="437" mass="48389">MTYQETCEYLYSQLPMFERQGAGGYKEGLENSHALDRHFGHPHQKYVTIHVAGTNGKGSCAHTLSAILQMCGYRVGLYTSPHLVDFSERIRVNGQPISEDYVIDFVEKEKSFFEPIKPSFFELTTALAFKYFAEMKVDIAVIEVGLGGRLDCTNIITPALSVITNIGMDHTQFLGNSLEQIAMEKAGIIKKDVPVVIGETTPETRMVFETVAVENHAPIVFAEEHNQIISASNSTAGFEYNTKDFGIIKGELGGSYQEKNTNTILCAVQQLEALGYMHACPCEANKPSMNREVRQGFLHVCSLTGLKGRWQKISEAPLTICDTGHNVPGWTYLSEQLKSVKCNHMHIVFGMVDDKDIQGVLALLPKNATYYFTKANNKRAVSENVLKLYAQTMELQGEAYPDVKSAYEAAKAAADNNDFVFVGGSSYVVADLLKNCI</sequence>
<dbReference type="GO" id="GO:0005524">
    <property type="term" value="F:ATP binding"/>
    <property type="evidence" value="ECO:0007669"/>
    <property type="project" value="UniProtKB-KW"/>
</dbReference>
<dbReference type="EC" id="6.3.2.12" evidence="6"/>
<evidence type="ECO:0000256" key="18">
    <source>
        <dbReference type="ARBA" id="ARBA00047493"/>
    </source>
</evidence>
<dbReference type="Pfam" id="PF08245">
    <property type="entry name" value="Mur_ligase_M"/>
    <property type="match status" value="1"/>
</dbReference>
<dbReference type="PIRSF" id="PIRSF001563">
    <property type="entry name" value="Folylpolyglu_synth"/>
    <property type="match status" value="1"/>
</dbReference>
<dbReference type="InterPro" id="IPR013221">
    <property type="entry name" value="Mur_ligase_cen"/>
</dbReference>
<dbReference type="SUPFAM" id="SSF53244">
    <property type="entry name" value="MurD-like peptide ligases, peptide-binding domain"/>
    <property type="match status" value="1"/>
</dbReference>
<evidence type="ECO:0000313" key="25">
    <source>
        <dbReference type="EMBL" id="SEA73324.1"/>
    </source>
</evidence>
<dbReference type="AlphaFoldDB" id="A0A1H4DKU0"/>
<comment type="pathway">
    <text evidence="3">Cofactor biosynthesis; tetrahydrofolate biosynthesis; 7,8-dihydrofolate from 2-amino-4-hydroxy-6-hydroxymethyl-7,8-dihydropteridine diphosphate and 4-aminobenzoate: step 2/2.</text>
</comment>
<dbReference type="Gene3D" id="3.40.1190.10">
    <property type="entry name" value="Mur-like, catalytic domain"/>
    <property type="match status" value="1"/>
</dbReference>
<accession>A0A1H4DKU0</accession>
<dbReference type="InterPro" id="IPR036565">
    <property type="entry name" value="Mur-like_cat_sf"/>
</dbReference>
<gene>
    <name evidence="25" type="ORF">SAMN05216462_2387</name>
</gene>
<dbReference type="SUPFAM" id="SSF53623">
    <property type="entry name" value="MurD-like peptide ligases, catalytic domain"/>
    <property type="match status" value="1"/>
</dbReference>
<comment type="cofactor">
    <cofactor evidence="1">
        <name>Mg(2+)</name>
        <dbReference type="ChEBI" id="CHEBI:18420"/>
    </cofactor>
</comment>
<dbReference type="GO" id="GO:0004326">
    <property type="term" value="F:tetrahydrofolylpolyglutamate synthase activity"/>
    <property type="evidence" value="ECO:0007669"/>
    <property type="project" value="UniProtKB-EC"/>
</dbReference>
<dbReference type="InterPro" id="IPR018109">
    <property type="entry name" value="Folylpolyglutamate_synth_CS"/>
</dbReference>
<evidence type="ECO:0000259" key="24">
    <source>
        <dbReference type="Pfam" id="PF08245"/>
    </source>
</evidence>
<evidence type="ECO:0000256" key="9">
    <source>
        <dbReference type="ARBA" id="ARBA00022598"/>
    </source>
</evidence>
<evidence type="ECO:0000313" key="26">
    <source>
        <dbReference type="Proteomes" id="UP000182257"/>
    </source>
</evidence>
<dbReference type="GO" id="GO:0046872">
    <property type="term" value="F:metal ion binding"/>
    <property type="evidence" value="ECO:0007669"/>
    <property type="project" value="UniProtKB-KW"/>
</dbReference>
<keyword evidence="13" id="KW-0460">Magnesium</keyword>
<dbReference type="Gene3D" id="3.90.190.20">
    <property type="entry name" value="Mur ligase, C-terminal domain"/>
    <property type="match status" value="1"/>
</dbReference>
<proteinExistence type="inferred from homology"/>
<name>A0A1H4DKU0_XYLRU</name>